<evidence type="ECO:0000313" key="5">
    <source>
        <dbReference type="EMBL" id="CAK0759555.1"/>
    </source>
</evidence>
<evidence type="ECO:0000313" key="6">
    <source>
        <dbReference type="Proteomes" id="UP001314263"/>
    </source>
</evidence>
<comment type="caution">
    <text evidence="5">The sequence shown here is derived from an EMBL/GenBank/DDBJ whole genome shotgun (WGS) entry which is preliminary data.</text>
</comment>
<dbReference type="EMBL" id="CAUYUE010000003">
    <property type="protein sequence ID" value="CAK0759555.1"/>
    <property type="molecule type" value="Genomic_DNA"/>
</dbReference>
<dbReference type="Pfam" id="PF06244">
    <property type="entry name" value="Ccdc124"/>
    <property type="match status" value="1"/>
</dbReference>
<dbReference type="GO" id="GO:0006366">
    <property type="term" value="P:transcription by RNA polymerase II"/>
    <property type="evidence" value="ECO:0007669"/>
    <property type="project" value="TreeGrafter"/>
</dbReference>
<organism evidence="5 6">
    <name type="scientific">Coccomyxa viridis</name>
    <dbReference type="NCBI Taxonomy" id="1274662"/>
    <lineage>
        <taxon>Eukaryota</taxon>
        <taxon>Viridiplantae</taxon>
        <taxon>Chlorophyta</taxon>
        <taxon>core chlorophytes</taxon>
        <taxon>Trebouxiophyceae</taxon>
        <taxon>Trebouxiophyceae incertae sedis</taxon>
        <taxon>Coccomyxaceae</taxon>
        <taxon>Coccomyxa</taxon>
    </lineage>
</organism>
<reference evidence="5 6" key="1">
    <citation type="submission" date="2023-10" db="EMBL/GenBank/DDBJ databases">
        <authorList>
            <person name="Maclean D."/>
            <person name="Macfadyen A."/>
        </authorList>
    </citation>
    <scope>NUCLEOTIDE SEQUENCE [LARGE SCALE GENOMIC DNA]</scope>
</reference>
<accession>A0AAV1HZP8</accession>
<feature type="compositionally biased region" description="Basic and acidic residues" evidence="3">
    <location>
        <begin position="105"/>
        <end position="122"/>
    </location>
</feature>
<gene>
    <name evidence="5" type="ORF">CVIRNUC_002706</name>
</gene>
<dbReference type="InterPro" id="IPR054414">
    <property type="entry name" value="Ccdc124/Oxs1_C"/>
</dbReference>
<dbReference type="InterPro" id="IPR010422">
    <property type="entry name" value="Ccdc124/Oxs1"/>
</dbReference>
<name>A0AAV1HZP8_9CHLO</name>
<sequence>MPKKMGVNTRSVEAKTKKDDAKKGKAAAAEKEQEDRQWKEAGEGARSKAQAKKEEQEKQRAEAAAKKLEAKKMAEAEEAALASSARKPSSKSAGTPKVTSHQLRQQKESDKQAAAEEARRRELAVKREVAVDDYGQLVDRENINREEGGVDASGMQAAIAALVVGDSTPEDRHPEKRARAAYAVWSEQWIADMKMEKPGLRQQQYKDLCWKAWQRSPDNPLNQIKSPA</sequence>
<dbReference type="AlphaFoldDB" id="A0AAV1HZP8"/>
<protein>
    <recommendedName>
        <fullName evidence="4">Coiled-coil domain-containing protein</fullName>
    </recommendedName>
</protein>
<dbReference type="GO" id="GO:0005634">
    <property type="term" value="C:nucleus"/>
    <property type="evidence" value="ECO:0007669"/>
    <property type="project" value="TreeGrafter"/>
</dbReference>
<dbReference type="Proteomes" id="UP001314263">
    <property type="component" value="Unassembled WGS sequence"/>
</dbReference>
<dbReference type="PANTHER" id="PTHR21680:SF0">
    <property type="entry name" value="COILED-COIL DOMAIN-CONTAINING PROTEIN 124"/>
    <property type="match status" value="1"/>
</dbReference>
<dbReference type="GO" id="GO:0003713">
    <property type="term" value="F:transcription coactivator activity"/>
    <property type="evidence" value="ECO:0007669"/>
    <property type="project" value="TreeGrafter"/>
</dbReference>
<evidence type="ECO:0000259" key="4">
    <source>
        <dbReference type="Pfam" id="PF06244"/>
    </source>
</evidence>
<proteinExistence type="inferred from homology"/>
<feature type="compositionally biased region" description="Basic and acidic residues" evidence="3">
    <location>
        <begin position="12"/>
        <end position="75"/>
    </location>
</feature>
<feature type="domain" description="Coiled-coil" evidence="4">
    <location>
        <begin position="142"/>
        <end position="223"/>
    </location>
</feature>
<feature type="region of interest" description="Disordered" evidence="3">
    <location>
        <begin position="1"/>
        <end position="122"/>
    </location>
</feature>
<feature type="compositionally biased region" description="Low complexity" evidence="3">
    <location>
        <begin position="79"/>
        <end position="93"/>
    </location>
</feature>
<keyword evidence="2" id="KW-0175">Coiled coil</keyword>
<evidence type="ECO:0000256" key="1">
    <source>
        <dbReference type="ARBA" id="ARBA00008296"/>
    </source>
</evidence>
<dbReference type="PANTHER" id="PTHR21680">
    <property type="entry name" value="COILED-COIL DOMAIN-CONTAINING PROTEIN 124"/>
    <property type="match status" value="1"/>
</dbReference>
<evidence type="ECO:0000256" key="3">
    <source>
        <dbReference type="SAM" id="MobiDB-lite"/>
    </source>
</evidence>
<keyword evidence="6" id="KW-1185">Reference proteome</keyword>
<comment type="similarity">
    <text evidence="1">Belongs to the CCDC124 family.</text>
</comment>
<evidence type="ECO:0000256" key="2">
    <source>
        <dbReference type="ARBA" id="ARBA00023054"/>
    </source>
</evidence>